<sequence length="381" mass="42251">MAIESKLPPRCFSDPAIFAAEQSVLFERTWQFACLGTDVRDDKDFVTGNVGRQPFVLQNFRGRLGALHNVCSHRAAPLQPAERGNRGLHCPYHGWVYDPSGVPVGIPHNEAFYPVSVEEAKCLAAKSFSHAALGNLVFVSAAPDADLRTQLGEHAGLLSSIGNALDDISFRTRIHAACNWKFLMHNGYDDIHAQFVHPVSSLDTRDYTGAEWLSHPFDAAGERIPEGYGKRHALLKVMMTQEALARNAAIFEGRLANREFAFDHYMHLALWPNVIITSVQGLWYNIVRYRPTSESSTEIDVWVVPGRQKDGQSKITPDVLYHLALSGLRVFNEDIEAVESSQRGIASVRRHAALGKREDKIINFDSAYVAAMTRAGVDIGA</sequence>
<dbReference type="InterPro" id="IPR001663">
    <property type="entry name" value="Rng_hydr_dOase-A"/>
</dbReference>
<dbReference type="PROSITE" id="PS00570">
    <property type="entry name" value="RING_HYDROXYL_ALPHA"/>
    <property type="match status" value="1"/>
</dbReference>
<evidence type="ECO:0000256" key="8">
    <source>
        <dbReference type="ARBA" id="ARBA00023027"/>
    </source>
</evidence>
<dbReference type="SUPFAM" id="SSF55961">
    <property type="entry name" value="Bet v1-like"/>
    <property type="match status" value="1"/>
</dbReference>
<dbReference type="SUPFAM" id="SSF50022">
    <property type="entry name" value="ISP domain"/>
    <property type="match status" value="1"/>
</dbReference>
<proteinExistence type="inferred from homology"/>
<dbReference type="CDD" id="cd03469">
    <property type="entry name" value="Rieske_RO_Alpha_N"/>
    <property type="match status" value="1"/>
</dbReference>
<evidence type="ECO:0000256" key="2">
    <source>
        <dbReference type="ARBA" id="ARBA00008751"/>
    </source>
</evidence>
<keyword evidence="8" id="KW-0520">NAD</keyword>
<keyword evidence="3" id="KW-0001">2Fe-2S</keyword>
<comment type="similarity">
    <text evidence="2">Belongs to the bacterial ring-hydroxylating dioxygenase alpha subunit family.</text>
</comment>
<name>A0ABX5KUT4_9BURK</name>
<evidence type="ECO:0000313" key="11">
    <source>
        <dbReference type="Proteomes" id="UP000245712"/>
    </source>
</evidence>
<dbReference type="PROSITE" id="PS51296">
    <property type="entry name" value="RIESKE"/>
    <property type="match status" value="1"/>
</dbReference>
<evidence type="ECO:0000256" key="7">
    <source>
        <dbReference type="ARBA" id="ARBA00023014"/>
    </source>
</evidence>
<evidence type="ECO:0000256" key="3">
    <source>
        <dbReference type="ARBA" id="ARBA00022714"/>
    </source>
</evidence>
<comment type="caution">
    <text evidence="10">The sequence shown here is derived from an EMBL/GenBank/DDBJ whole genome shotgun (WGS) entry which is preliminary data.</text>
</comment>
<keyword evidence="11" id="KW-1185">Reference proteome</keyword>
<keyword evidence="7" id="KW-0411">Iron-sulfur</keyword>
<evidence type="ECO:0000256" key="1">
    <source>
        <dbReference type="ARBA" id="ARBA00001962"/>
    </source>
</evidence>
<evidence type="ECO:0000259" key="9">
    <source>
        <dbReference type="PROSITE" id="PS51296"/>
    </source>
</evidence>
<evidence type="ECO:0000256" key="6">
    <source>
        <dbReference type="ARBA" id="ARBA00023004"/>
    </source>
</evidence>
<dbReference type="InterPro" id="IPR015881">
    <property type="entry name" value="ARHD_Rieske_2Fe_2S"/>
</dbReference>
<feature type="domain" description="Rieske" evidence="9">
    <location>
        <begin position="31"/>
        <end position="124"/>
    </location>
</feature>
<dbReference type="PANTHER" id="PTHR43756:SF5">
    <property type="entry name" value="CHOLINE MONOOXYGENASE, CHLOROPLASTIC"/>
    <property type="match status" value="1"/>
</dbReference>
<dbReference type="Gene3D" id="2.102.10.10">
    <property type="entry name" value="Rieske [2Fe-2S] iron-sulphur domain"/>
    <property type="match status" value="1"/>
</dbReference>
<comment type="cofactor">
    <cofactor evidence="1">
        <name>Fe cation</name>
        <dbReference type="ChEBI" id="CHEBI:24875"/>
    </cofactor>
</comment>
<evidence type="ECO:0000256" key="4">
    <source>
        <dbReference type="ARBA" id="ARBA00022723"/>
    </source>
</evidence>
<dbReference type="EMBL" id="QEOB01000001">
    <property type="protein sequence ID" value="PVX97425.1"/>
    <property type="molecule type" value="Genomic_DNA"/>
</dbReference>
<evidence type="ECO:0000256" key="5">
    <source>
        <dbReference type="ARBA" id="ARBA00023002"/>
    </source>
</evidence>
<reference evidence="10 11" key="1">
    <citation type="submission" date="2018-05" db="EMBL/GenBank/DDBJ databases">
        <title>Genomic Encyclopedia of Type Strains, Phase IV (KMG-V): Genome sequencing to study the core and pangenomes of soil and plant-associated prokaryotes.</title>
        <authorList>
            <person name="Whitman W."/>
        </authorList>
    </citation>
    <scope>NUCLEOTIDE SEQUENCE [LARGE SCALE GENOMIC DNA]</scope>
    <source>
        <strain evidence="10 11">SCZa-39</strain>
    </source>
</reference>
<dbReference type="Proteomes" id="UP000245712">
    <property type="component" value="Unassembled WGS sequence"/>
</dbReference>
<dbReference type="PANTHER" id="PTHR43756">
    <property type="entry name" value="CHOLINE MONOOXYGENASE, CHLOROPLASTIC"/>
    <property type="match status" value="1"/>
</dbReference>
<gene>
    <name evidence="10" type="ORF">C7402_101134</name>
</gene>
<dbReference type="CDD" id="cd00680">
    <property type="entry name" value="RHO_alpha_C"/>
    <property type="match status" value="1"/>
</dbReference>
<accession>A0ABX5KUT4</accession>
<evidence type="ECO:0000313" key="10">
    <source>
        <dbReference type="EMBL" id="PVX97425.1"/>
    </source>
</evidence>
<protein>
    <submittedName>
        <fullName evidence="10">Phenylpropionate dioxygenase-like ring-hydroxylating dioxygenase large terminal subunit</fullName>
    </submittedName>
</protein>
<dbReference type="RefSeq" id="WP_112169923.1">
    <property type="nucleotide sequence ID" value="NZ_CAJZAT010000223.1"/>
</dbReference>
<dbReference type="Pfam" id="PF00355">
    <property type="entry name" value="Rieske"/>
    <property type="match status" value="1"/>
</dbReference>
<dbReference type="Gene3D" id="3.90.380.10">
    <property type="entry name" value="Naphthalene 1,2-dioxygenase Alpha Subunit, Chain A, domain 1"/>
    <property type="match status" value="1"/>
</dbReference>
<keyword evidence="5" id="KW-0560">Oxidoreductase</keyword>
<organism evidence="10 11">
    <name type="scientific">Paraburkholderia unamae</name>
    <dbReference type="NCBI Taxonomy" id="219649"/>
    <lineage>
        <taxon>Bacteria</taxon>
        <taxon>Pseudomonadati</taxon>
        <taxon>Pseudomonadota</taxon>
        <taxon>Betaproteobacteria</taxon>
        <taxon>Burkholderiales</taxon>
        <taxon>Burkholderiaceae</taxon>
        <taxon>Paraburkholderia</taxon>
    </lineage>
</organism>
<dbReference type="InterPro" id="IPR017941">
    <property type="entry name" value="Rieske_2Fe-2S"/>
</dbReference>
<dbReference type="PRINTS" id="PR00090">
    <property type="entry name" value="RNGDIOXGNASE"/>
</dbReference>
<keyword evidence="4" id="KW-0479">Metal-binding</keyword>
<dbReference type="Pfam" id="PF00848">
    <property type="entry name" value="Ring_hydroxyl_A"/>
    <property type="match status" value="1"/>
</dbReference>
<dbReference type="InterPro" id="IPR036922">
    <property type="entry name" value="Rieske_2Fe-2S_sf"/>
</dbReference>
<dbReference type="InterPro" id="IPR015879">
    <property type="entry name" value="Ring_hydroxy_dOase_asu_C_dom"/>
</dbReference>
<keyword evidence="6" id="KW-0408">Iron</keyword>